<dbReference type="AlphaFoldDB" id="A0A2N5SK65"/>
<sequence length="93" mass="9583">MSGQLPPGSQAANTSSQQPPTGSKQTNVSPISMSPPHRTLLPVVFGTALPLLTMIPSQMLSQVPTTPAGGGISPSPDPNTNQWHNNLSNNLAS</sequence>
<evidence type="ECO:0000313" key="3">
    <source>
        <dbReference type="Proteomes" id="UP000235388"/>
    </source>
</evidence>
<feature type="region of interest" description="Disordered" evidence="1">
    <location>
        <begin position="1"/>
        <end position="38"/>
    </location>
</feature>
<name>A0A2N5SK65_9BASI</name>
<feature type="compositionally biased region" description="Polar residues" evidence="1">
    <location>
        <begin position="78"/>
        <end position="93"/>
    </location>
</feature>
<accession>A0A2N5SK65</accession>
<feature type="compositionally biased region" description="Polar residues" evidence="1">
    <location>
        <begin position="10"/>
        <end position="32"/>
    </location>
</feature>
<evidence type="ECO:0000313" key="2">
    <source>
        <dbReference type="EMBL" id="PLW13636.1"/>
    </source>
</evidence>
<dbReference type="Proteomes" id="UP000235388">
    <property type="component" value="Unassembled WGS sequence"/>
</dbReference>
<protein>
    <submittedName>
        <fullName evidence="2">Uncharacterized protein</fullName>
    </submittedName>
</protein>
<proteinExistence type="predicted"/>
<organism evidence="2 3">
    <name type="scientific">Puccinia coronata f. sp. avenae</name>
    <dbReference type="NCBI Taxonomy" id="200324"/>
    <lineage>
        <taxon>Eukaryota</taxon>
        <taxon>Fungi</taxon>
        <taxon>Dikarya</taxon>
        <taxon>Basidiomycota</taxon>
        <taxon>Pucciniomycotina</taxon>
        <taxon>Pucciniomycetes</taxon>
        <taxon>Pucciniales</taxon>
        <taxon>Pucciniaceae</taxon>
        <taxon>Puccinia</taxon>
    </lineage>
</organism>
<reference evidence="2 3" key="1">
    <citation type="submission" date="2017-11" db="EMBL/GenBank/DDBJ databases">
        <title>De novo assembly and phasing of dikaryotic genomes from two isolates of Puccinia coronata f. sp. avenae, the causal agent of oat crown rust.</title>
        <authorList>
            <person name="Miller M.E."/>
            <person name="Zhang Y."/>
            <person name="Omidvar V."/>
            <person name="Sperschneider J."/>
            <person name="Schwessinger B."/>
            <person name="Raley C."/>
            <person name="Palmer J.M."/>
            <person name="Garnica D."/>
            <person name="Upadhyaya N."/>
            <person name="Rathjen J."/>
            <person name="Taylor J.M."/>
            <person name="Park R.F."/>
            <person name="Dodds P.N."/>
            <person name="Hirsch C.D."/>
            <person name="Kianian S.F."/>
            <person name="Figueroa M."/>
        </authorList>
    </citation>
    <scope>NUCLEOTIDE SEQUENCE [LARGE SCALE GENOMIC DNA]</scope>
    <source>
        <strain evidence="2">12NC29</strain>
    </source>
</reference>
<evidence type="ECO:0000256" key="1">
    <source>
        <dbReference type="SAM" id="MobiDB-lite"/>
    </source>
</evidence>
<gene>
    <name evidence="2" type="ORF">PCANC_18419</name>
</gene>
<comment type="caution">
    <text evidence="2">The sequence shown here is derived from an EMBL/GenBank/DDBJ whole genome shotgun (WGS) entry which is preliminary data.</text>
</comment>
<keyword evidence="3" id="KW-1185">Reference proteome</keyword>
<dbReference type="EMBL" id="PGCJ01000943">
    <property type="protein sequence ID" value="PLW13636.1"/>
    <property type="molecule type" value="Genomic_DNA"/>
</dbReference>
<feature type="region of interest" description="Disordered" evidence="1">
    <location>
        <begin position="61"/>
        <end position="93"/>
    </location>
</feature>